<keyword evidence="2 5" id="KW-0812">Transmembrane</keyword>
<dbReference type="PANTHER" id="PTHR10846">
    <property type="entry name" value="SODIUM/POTASSIUM/CALCIUM EXCHANGER"/>
    <property type="match status" value="1"/>
</dbReference>
<dbReference type="GO" id="GO:0008273">
    <property type="term" value="F:calcium, potassium:sodium antiporter activity"/>
    <property type="evidence" value="ECO:0007669"/>
    <property type="project" value="TreeGrafter"/>
</dbReference>
<dbReference type="Gene3D" id="1.20.1420.30">
    <property type="entry name" value="NCX, central ion-binding region"/>
    <property type="match status" value="1"/>
</dbReference>
<sequence length="322" mass="34428">MVLTIFLFAVGFIFLIKGANLLVDGSSSIGKILGIPNLIIGLTIVAIGTSAPELFVNIIASIQGNGDIAIGNILGSNISNILLILGIAAIITPLEVHRDSVWRDIPFSLLAILVTGFLVNDVLIDGKAISELSRIDGLILLSFFAVFMYYTFSIAKGGNRGTDPIEKFGIPKSLLLIGIGLIGLALGAKWVVDGGVIIAETIGFSETFIGLTLIAFGTSLPELVTVIVAARKGQTDLAIGNIVGSNIFNLFWVLGFSSVISPLTFKPETNSDIGMVIYASLLLFLSLFVGRRHIIERWQGIFFLIMYGGYITFLITQGYNPS</sequence>
<feature type="domain" description="Sodium/calcium exchanger membrane region" evidence="6">
    <location>
        <begin position="5"/>
        <end position="152"/>
    </location>
</feature>
<dbReference type="InterPro" id="IPR004837">
    <property type="entry name" value="NaCa_Exmemb"/>
</dbReference>
<feature type="transmembrane region" description="Helical" evidence="5">
    <location>
        <begin position="68"/>
        <end position="93"/>
    </location>
</feature>
<feature type="transmembrane region" description="Helical" evidence="5">
    <location>
        <begin position="35"/>
        <end position="62"/>
    </location>
</feature>
<name>A0A2M6WIW3_9BACT</name>
<feature type="transmembrane region" description="Helical" evidence="5">
    <location>
        <begin position="208"/>
        <end position="230"/>
    </location>
</feature>
<dbReference type="GO" id="GO:0005886">
    <property type="term" value="C:plasma membrane"/>
    <property type="evidence" value="ECO:0007669"/>
    <property type="project" value="TreeGrafter"/>
</dbReference>
<organism evidence="7 8">
    <name type="scientific">Candidatus Harrisonbacteria bacterium CG10_big_fil_rev_8_21_14_0_10_42_17</name>
    <dbReference type="NCBI Taxonomy" id="1974584"/>
    <lineage>
        <taxon>Bacteria</taxon>
        <taxon>Candidatus Harrisoniibacteriota</taxon>
    </lineage>
</organism>
<dbReference type="Proteomes" id="UP000228635">
    <property type="component" value="Unassembled WGS sequence"/>
</dbReference>
<evidence type="ECO:0000256" key="4">
    <source>
        <dbReference type="ARBA" id="ARBA00023136"/>
    </source>
</evidence>
<comment type="caution">
    <text evidence="7">The sequence shown here is derived from an EMBL/GenBank/DDBJ whole genome shotgun (WGS) entry which is preliminary data.</text>
</comment>
<reference evidence="8" key="1">
    <citation type="submission" date="2017-09" db="EMBL/GenBank/DDBJ databases">
        <title>Depth-based differentiation of microbial function through sediment-hosted aquifers and enrichment of novel symbionts in the deep terrestrial subsurface.</title>
        <authorList>
            <person name="Probst A.J."/>
            <person name="Ladd B."/>
            <person name="Jarett J.K."/>
            <person name="Geller-Mcgrath D.E."/>
            <person name="Sieber C.M.K."/>
            <person name="Emerson J.B."/>
            <person name="Anantharaman K."/>
            <person name="Thomas B.C."/>
            <person name="Malmstrom R."/>
            <person name="Stieglmeier M."/>
            <person name="Klingl A."/>
            <person name="Woyke T."/>
            <person name="Ryan C.M."/>
            <person name="Banfield J.F."/>
        </authorList>
    </citation>
    <scope>NUCLEOTIDE SEQUENCE [LARGE SCALE GENOMIC DNA]</scope>
</reference>
<dbReference type="InterPro" id="IPR004481">
    <property type="entry name" value="K/Na/Ca-exchanger"/>
</dbReference>
<dbReference type="GO" id="GO:0006874">
    <property type="term" value="P:intracellular calcium ion homeostasis"/>
    <property type="evidence" value="ECO:0007669"/>
    <property type="project" value="TreeGrafter"/>
</dbReference>
<keyword evidence="4 5" id="KW-0472">Membrane</keyword>
<feature type="transmembrane region" description="Helical" evidence="5">
    <location>
        <begin position="273"/>
        <end position="289"/>
    </location>
</feature>
<dbReference type="GO" id="GO:0005262">
    <property type="term" value="F:calcium channel activity"/>
    <property type="evidence" value="ECO:0007669"/>
    <property type="project" value="TreeGrafter"/>
</dbReference>
<proteinExistence type="predicted"/>
<keyword evidence="3 5" id="KW-1133">Transmembrane helix</keyword>
<dbReference type="PANTHER" id="PTHR10846:SF8">
    <property type="entry name" value="INNER MEMBRANE PROTEIN YRBG"/>
    <property type="match status" value="1"/>
</dbReference>
<dbReference type="InterPro" id="IPR044880">
    <property type="entry name" value="NCX_ion-bd_dom_sf"/>
</dbReference>
<feature type="transmembrane region" description="Helical" evidence="5">
    <location>
        <begin position="242"/>
        <end position="261"/>
    </location>
</feature>
<dbReference type="NCBIfam" id="TIGR00367">
    <property type="entry name" value="calcium/sodium antiporter"/>
    <property type="match status" value="1"/>
</dbReference>
<accession>A0A2M6WIW3</accession>
<feature type="transmembrane region" description="Helical" evidence="5">
    <location>
        <begin position="105"/>
        <end position="123"/>
    </location>
</feature>
<feature type="transmembrane region" description="Helical" evidence="5">
    <location>
        <begin position="135"/>
        <end position="152"/>
    </location>
</feature>
<feature type="domain" description="Sodium/calcium exchanger membrane region" evidence="6">
    <location>
        <begin position="173"/>
        <end position="315"/>
    </location>
</feature>
<protein>
    <submittedName>
        <fullName evidence="7">Sodium:proton exchanger</fullName>
    </submittedName>
</protein>
<feature type="transmembrane region" description="Helical" evidence="5">
    <location>
        <begin position="301"/>
        <end position="319"/>
    </location>
</feature>
<dbReference type="AlphaFoldDB" id="A0A2M6WIW3"/>
<evidence type="ECO:0000256" key="2">
    <source>
        <dbReference type="ARBA" id="ARBA00022692"/>
    </source>
</evidence>
<evidence type="ECO:0000256" key="5">
    <source>
        <dbReference type="SAM" id="Phobius"/>
    </source>
</evidence>
<evidence type="ECO:0000259" key="6">
    <source>
        <dbReference type="Pfam" id="PF01699"/>
    </source>
</evidence>
<evidence type="ECO:0000313" key="7">
    <source>
        <dbReference type="EMBL" id="PIT92674.1"/>
    </source>
</evidence>
<feature type="transmembrane region" description="Helical" evidence="5">
    <location>
        <begin position="6"/>
        <end position="23"/>
    </location>
</feature>
<evidence type="ECO:0000256" key="3">
    <source>
        <dbReference type="ARBA" id="ARBA00022989"/>
    </source>
</evidence>
<comment type="subcellular location">
    <subcellularLocation>
        <location evidence="1">Membrane</location>
        <topology evidence="1">Multi-pass membrane protein</topology>
    </subcellularLocation>
</comment>
<dbReference type="Pfam" id="PF01699">
    <property type="entry name" value="Na_Ca_ex"/>
    <property type="match status" value="2"/>
</dbReference>
<dbReference type="EMBL" id="PFBA01000013">
    <property type="protein sequence ID" value="PIT92674.1"/>
    <property type="molecule type" value="Genomic_DNA"/>
</dbReference>
<evidence type="ECO:0000256" key="1">
    <source>
        <dbReference type="ARBA" id="ARBA00004141"/>
    </source>
</evidence>
<gene>
    <name evidence="7" type="ORF">COU08_01620</name>
</gene>
<evidence type="ECO:0000313" key="8">
    <source>
        <dbReference type="Proteomes" id="UP000228635"/>
    </source>
</evidence>